<dbReference type="Gene3D" id="3.40.30.10">
    <property type="entry name" value="Glutaredoxin"/>
    <property type="match status" value="1"/>
</dbReference>
<dbReference type="InterPro" id="IPR002109">
    <property type="entry name" value="Glutaredoxin"/>
</dbReference>
<dbReference type="PROSITE" id="PS51354">
    <property type="entry name" value="GLUTAREDOXIN_2"/>
    <property type="match status" value="1"/>
</dbReference>
<keyword evidence="4" id="KW-1185">Reference proteome</keyword>
<dbReference type="Pfam" id="PF00462">
    <property type="entry name" value="Glutaredoxin"/>
    <property type="match status" value="1"/>
</dbReference>
<protein>
    <recommendedName>
        <fullName evidence="2">Glutaredoxin domain-containing protein</fullName>
    </recommendedName>
</protein>
<evidence type="ECO:0000259" key="2">
    <source>
        <dbReference type="Pfam" id="PF00462"/>
    </source>
</evidence>
<feature type="region of interest" description="Disordered" evidence="1">
    <location>
        <begin position="1"/>
        <end position="22"/>
    </location>
</feature>
<feature type="region of interest" description="Disordered" evidence="1">
    <location>
        <begin position="108"/>
        <end position="200"/>
    </location>
</feature>
<dbReference type="SUPFAM" id="SSF52833">
    <property type="entry name" value="Thioredoxin-like"/>
    <property type="match status" value="1"/>
</dbReference>
<dbReference type="PANTHER" id="PTHR45669:SF22">
    <property type="entry name" value="GLUTAREDOXIN DOMAIN-CONTAINING CYSTEINE-RICH PROTEIN CG12206-RELATED"/>
    <property type="match status" value="1"/>
</dbReference>
<evidence type="ECO:0000313" key="4">
    <source>
        <dbReference type="Proteomes" id="UP000636709"/>
    </source>
</evidence>
<dbReference type="PANTHER" id="PTHR45669">
    <property type="entry name" value="GLUTAREDOXIN DOMAIN-CONTAINING CYSTEINE-RICH PROTEIN CG12206-RELATED"/>
    <property type="match status" value="1"/>
</dbReference>
<name>A0A835FC68_9POAL</name>
<feature type="compositionally biased region" description="Pro residues" evidence="1">
    <location>
        <begin position="134"/>
        <end position="146"/>
    </location>
</feature>
<reference evidence="3" key="1">
    <citation type="submission" date="2020-07" db="EMBL/GenBank/DDBJ databases">
        <title>Genome sequence and genetic diversity analysis of an under-domesticated orphan crop, white fonio (Digitaria exilis).</title>
        <authorList>
            <person name="Bennetzen J.L."/>
            <person name="Chen S."/>
            <person name="Ma X."/>
            <person name="Wang X."/>
            <person name="Yssel A.E.J."/>
            <person name="Chaluvadi S.R."/>
            <person name="Johnson M."/>
            <person name="Gangashetty P."/>
            <person name="Hamidou F."/>
            <person name="Sanogo M.D."/>
            <person name="Zwaenepoel A."/>
            <person name="Wallace J."/>
            <person name="Van De Peer Y."/>
            <person name="Van Deynze A."/>
        </authorList>
    </citation>
    <scope>NUCLEOTIDE SEQUENCE</scope>
    <source>
        <tissue evidence="3">Leaves</tissue>
    </source>
</reference>
<organism evidence="3 4">
    <name type="scientific">Digitaria exilis</name>
    <dbReference type="NCBI Taxonomy" id="1010633"/>
    <lineage>
        <taxon>Eukaryota</taxon>
        <taxon>Viridiplantae</taxon>
        <taxon>Streptophyta</taxon>
        <taxon>Embryophyta</taxon>
        <taxon>Tracheophyta</taxon>
        <taxon>Spermatophyta</taxon>
        <taxon>Magnoliopsida</taxon>
        <taxon>Liliopsida</taxon>
        <taxon>Poales</taxon>
        <taxon>Poaceae</taxon>
        <taxon>PACMAD clade</taxon>
        <taxon>Panicoideae</taxon>
        <taxon>Panicodae</taxon>
        <taxon>Paniceae</taxon>
        <taxon>Anthephorinae</taxon>
        <taxon>Digitaria</taxon>
    </lineage>
</organism>
<proteinExistence type="predicted"/>
<gene>
    <name evidence="3" type="ORF">HU200_014024</name>
</gene>
<feature type="domain" description="Glutaredoxin" evidence="2">
    <location>
        <begin position="207"/>
        <end position="286"/>
    </location>
</feature>
<dbReference type="Pfam" id="PF23733">
    <property type="entry name" value="GRXCR1-2_C"/>
    <property type="match status" value="1"/>
</dbReference>
<evidence type="ECO:0000256" key="1">
    <source>
        <dbReference type="SAM" id="MobiDB-lite"/>
    </source>
</evidence>
<accession>A0A835FC68</accession>
<dbReference type="Proteomes" id="UP000636709">
    <property type="component" value="Unassembled WGS sequence"/>
</dbReference>
<feature type="compositionally biased region" description="Low complexity" evidence="1">
    <location>
        <begin position="123"/>
        <end position="133"/>
    </location>
</feature>
<dbReference type="InterPro" id="IPR036249">
    <property type="entry name" value="Thioredoxin-like_sf"/>
</dbReference>
<comment type="caution">
    <text evidence="3">The sequence shown here is derived from an EMBL/GenBank/DDBJ whole genome shotgun (WGS) entry which is preliminary data.</text>
</comment>
<sequence length="378" mass="40161">MRSSEEGAGPNGSQASRLLPLKCPDYPSPLGRQEIHHSIAFPSLPFPSLPFLERAGQQGPASGQEWRRMGCVSSALLEEGAEDDRRRIISHNHIVSLTSSTYGILTYTAAPTGSPGPPPPPQAAAAEAPTTPTSAPPPPPPPPPPAAKSHPQPQPDEVNSWELMAGLLDPSTPARPPRPPSCSRGRRIRSPLRPIDGNAMRQRQPSVVLYTTSLRGVRSTFEACNAVRAALQAHGVAFRERDVSMDRGFRDELRGRLRPYYGGDCAPLASGKAPSLPRLFVRGRHVGGADEVLRLDEQGLLEPLLGGLPRARGGAHCCCDGCGGMGFLPCFDCSGSRKVAVPVPGHQGAACRGRRTAMVVVRCGECNENGLVLCPICS</sequence>
<dbReference type="EMBL" id="JACEFO010001378">
    <property type="protein sequence ID" value="KAF8737794.1"/>
    <property type="molecule type" value="Genomic_DNA"/>
</dbReference>
<dbReference type="OrthoDB" id="423313at2759"/>
<dbReference type="AlphaFoldDB" id="A0A835FC68"/>
<evidence type="ECO:0000313" key="3">
    <source>
        <dbReference type="EMBL" id="KAF8737794.1"/>
    </source>
</evidence>